<feature type="compositionally biased region" description="Gly residues" evidence="7">
    <location>
        <begin position="141"/>
        <end position="150"/>
    </location>
</feature>
<dbReference type="OrthoDB" id="15688at2759"/>
<dbReference type="VEuPathDB" id="FungiDB:PV08_09925"/>
<accession>A0A0D1ZIF4</accession>
<dbReference type="GeneID" id="27337008"/>
<comment type="subcellular location">
    <subcellularLocation>
        <location evidence="2">Cytoplasm</location>
    </subcellularLocation>
    <subcellularLocation>
        <location evidence="1">Nucleus</location>
    </subcellularLocation>
</comment>
<protein>
    <recommendedName>
        <fullName evidence="8">RRM domain-containing protein</fullName>
    </recommendedName>
</protein>
<feature type="compositionally biased region" description="Basic residues" evidence="7">
    <location>
        <begin position="162"/>
        <end position="174"/>
    </location>
</feature>
<feature type="compositionally biased region" description="Basic and acidic residues" evidence="7">
    <location>
        <begin position="175"/>
        <end position="195"/>
    </location>
</feature>
<sequence length="195" mass="20938">MSTEMEIDAVAPASDERDNGTSSPTETKKASAGAGSEARTIQNAVAVRSIEGWIVIATNIHEEATEEDITDLFAEYGDIKNLHLNLDRRTGYVKGYVLIEYPTQVEAAAAIKALNGAKLLDQTISVDYAFVRPPPKDNKGGRGGAGGGGKANERRGGGARAGRSRSRSKSRSRSRSVDAERDRRSRGDGDKMDRD</sequence>
<evidence type="ECO:0000259" key="8">
    <source>
        <dbReference type="PROSITE" id="PS50102"/>
    </source>
</evidence>
<dbReference type="GO" id="GO:0005737">
    <property type="term" value="C:cytoplasm"/>
    <property type="evidence" value="ECO:0007669"/>
    <property type="project" value="UniProtKB-SubCell"/>
</dbReference>
<dbReference type="GO" id="GO:0003729">
    <property type="term" value="F:mRNA binding"/>
    <property type="evidence" value="ECO:0007669"/>
    <property type="project" value="InterPro"/>
</dbReference>
<dbReference type="AlphaFoldDB" id="A0A0D1ZIF4"/>
<name>A0A0D1ZIF4_9EURO</name>
<dbReference type="SMART" id="SM00360">
    <property type="entry name" value="RRM"/>
    <property type="match status" value="1"/>
</dbReference>
<evidence type="ECO:0000256" key="2">
    <source>
        <dbReference type="ARBA" id="ARBA00004496"/>
    </source>
</evidence>
<dbReference type="STRING" id="91928.A0A0D1ZIF4"/>
<keyword evidence="3" id="KW-0963">Cytoplasm</keyword>
<dbReference type="EMBL" id="KN847498">
    <property type="protein sequence ID" value="KIW12647.1"/>
    <property type="molecule type" value="Genomic_DNA"/>
</dbReference>
<dbReference type="CDD" id="cd12324">
    <property type="entry name" value="RRM_RBM8"/>
    <property type="match status" value="1"/>
</dbReference>
<dbReference type="Gene3D" id="3.30.70.330">
    <property type="match status" value="1"/>
</dbReference>
<evidence type="ECO:0000256" key="6">
    <source>
        <dbReference type="PROSITE-ProRule" id="PRU00176"/>
    </source>
</evidence>
<evidence type="ECO:0000256" key="7">
    <source>
        <dbReference type="SAM" id="MobiDB-lite"/>
    </source>
</evidence>
<keyword evidence="10" id="KW-1185">Reference proteome</keyword>
<dbReference type="HOGENOM" id="CLU_012062_18_0_1"/>
<dbReference type="PANTHER" id="PTHR45894">
    <property type="entry name" value="RNA-BINDING PROTEIN 8A"/>
    <property type="match status" value="1"/>
</dbReference>
<dbReference type="SUPFAM" id="SSF54928">
    <property type="entry name" value="RNA-binding domain, RBD"/>
    <property type="match status" value="1"/>
</dbReference>
<dbReference type="GO" id="GO:0006396">
    <property type="term" value="P:RNA processing"/>
    <property type="evidence" value="ECO:0007669"/>
    <property type="project" value="InterPro"/>
</dbReference>
<evidence type="ECO:0000256" key="4">
    <source>
        <dbReference type="ARBA" id="ARBA00022884"/>
    </source>
</evidence>
<evidence type="ECO:0000313" key="10">
    <source>
        <dbReference type="Proteomes" id="UP000053328"/>
    </source>
</evidence>
<reference evidence="9 10" key="1">
    <citation type="submission" date="2015-01" db="EMBL/GenBank/DDBJ databases">
        <title>The Genome Sequence of Exophiala spinifera CBS89968.</title>
        <authorList>
            <consortium name="The Broad Institute Genomics Platform"/>
            <person name="Cuomo C."/>
            <person name="de Hoog S."/>
            <person name="Gorbushina A."/>
            <person name="Stielow B."/>
            <person name="Teixiera M."/>
            <person name="Abouelleil A."/>
            <person name="Chapman S.B."/>
            <person name="Priest M."/>
            <person name="Young S.K."/>
            <person name="Wortman J."/>
            <person name="Nusbaum C."/>
            <person name="Birren B."/>
        </authorList>
    </citation>
    <scope>NUCLEOTIDE SEQUENCE [LARGE SCALE GENOMIC DNA]</scope>
    <source>
        <strain evidence="9 10">CBS 89968</strain>
    </source>
</reference>
<dbReference type="InterPro" id="IPR033744">
    <property type="entry name" value="RRM_RBM8"/>
</dbReference>
<gene>
    <name evidence="9" type="ORF">PV08_09925</name>
</gene>
<proteinExistence type="predicted"/>
<dbReference type="PRINTS" id="PR01738">
    <property type="entry name" value="RNABINDINGM8"/>
</dbReference>
<dbReference type="InterPro" id="IPR035979">
    <property type="entry name" value="RBD_domain_sf"/>
</dbReference>
<evidence type="ECO:0000313" key="9">
    <source>
        <dbReference type="EMBL" id="KIW12647.1"/>
    </source>
</evidence>
<dbReference type="InterPro" id="IPR012677">
    <property type="entry name" value="Nucleotide-bd_a/b_plait_sf"/>
</dbReference>
<dbReference type="InterPro" id="IPR008111">
    <property type="entry name" value="RNA-bd_8"/>
</dbReference>
<dbReference type="GO" id="GO:0005634">
    <property type="term" value="C:nucleus"/>
    <property type="evidence" value="ECO:0007669"/>
    <property type="project" value="UniProtKB-SubCell"/>
</dbReference>
<feature type="region of interest" description="Disordered" evidence="7">
    <location>
        <begin position="1"/>
        <end position="35"/>
    </location>
</feature>
<dbReference type="Proteomes" id="UP000053328">
    <property type="component" value="Unassembled WGS sequence"/>
</dbReference>
<evidence type="ECO:0000256" key="5">
    <source>
        <dbReference type="ARBA" id="ARBA00023242"/>
    </source>
</evidence>
<feature type="region of interest" description="Disordered" evidence="7">
    <location>
        <begin position="130"/>
        <end position="195"/>
    </location>
</feature>
<dbReference type="InterPro" id="IPR000504">
    <property type="entry name" value="RRM_dom"/>
</dbReference>
<keyword evidence="4 6" id="KW-0694">RNA-binding</keyword>
<evidence type="ECO:0000256" key="1">
    <source>
        <dbReference type="ARBA" id="ARBA00004123"/>
    </source>
</evidence>
<keyword evidence="5" id="KW-0539">Nucleus</keyword>
<feature type="domain" description="RRM" evidence="8">
    <location>
        <begin position="53"/>
        <end position="131"/>
    </location>
</feature>
<evidence type="ECO:0000256" key="3">
    <source>
        <dbReference type="ARBA" id="ARBA00022490"/>
    </source>
</evidence>
<dbReference type="PROSITE" id="PS50102">
    <property type="entry name" value="RRM"/>
    <property type="match status" value="1"/>
</dbReference>
<dbReference type="RefSeq" id="XP_016232863.1">
    <property type="nucleotide sequence ID" value="XM_016384240.1"/>
</dbReference>
<organism evidence="9 10">
    <name type="scientific">Exophiala spinifera</name>
    <dbReference type="NCBI Taxonomy" id="91928"/>
    <lineage>
        <taxon>Eukaryota</taxon>
        <taxon>Fungi</taxon>
        <taxon>Dikarya</taxon>
        <taxon>Ascomycota</taxon>
        <taxon>Pezizomycotina</taxon>
        <taxon>Eurotiomycetes</taxon>
        <taxon>Chaetothyriomycetidae</taxon>
        <taxon>Chaetothyriales</taxon>
        <taxon>Herpotrichiellaceae</taxon>
        <taxon>Exophiala</taxon>
    </lineage>
</organism>
<dbReference type="Pfam" id="PF00076">
    <property type="entry name" value="RRM_1"/>
    <property type="match status" value="1"/>
</dbReference>